<name>A0ABM7NMY9_9FIRM</name>
<gene>
    <name evidence="1" type="ORF">CaldiYA01_14360</name>
</gene>
<dbReference type="Proteomes" id="UP000663623">
    <property type="component" value="Chromosome"/>
</dbReference>
<protein>
    <submittedName>
        <fullName evidence="1">Uncharacterized protein</fullName>
    </submittedName>
</protein>
<organism evidence="1 2">
    <name type="scientific">Caldicellulosiruptor diazotrophicus</name>
    <dbReference type="NCBI Taxonomy" id="2806205"/>
    <lineage>
        <taxon>Bacteria</taxon>
        <taxon>Bacillati</taxon>
        <taxon>Bacillota</taxon>
        <taxon>Bacillota incertae sedis</taxon>
        <taxon>Caldicellulosiruptorales</taxon>
        <taxon>Caldicellulosiruptoraceae</taxon>
        <taxon>Caldicellulosiruptor</taxon>
    </lineage>
</organism>
<dbReference type="EMBL" id="AP024480">
    <property type="protein sequence ID" value="BCS81476.1"/>
    <property type="molecule type" value="Genomic_DNA"/>
</dbReference>
<sequence>MRYLFCENENFTVNALSNIPIIKYEAINTKIHVSKFEILTASGISPKQIKPSISPDVNPIKESFIFSPFKGKTKPARAPTNDPAIPQKKAKRLKTKKFISNKVTLKLNNFI</sequence>
<accession>A0ABM7NMY9</accession>
<reference evidence="1 2" key="1">
    <citation type="submission" date="2021-02" db="EMBL/GenBank/DDBJ databases">
        <title>Nitrogen-fixing ability and nitrogen fixation related genes of thermophilic fermentative bacteria in the genus Caldicellulosiruptor.</title>
        <authorList>
            <person name="Chen Y."/>
            <person name="Nishihara A."/>
            <person name="Haruta S."/>
        </authorList>
    </citation>
    <scope>NUCLEOTIDE SEQUENCE [LARGE SCALE GENOMIC DNA]</scope>
    <source>
        <strain evidence="1 2">YA01</strain>
    </source>
</reference>
<keyword evidence="2" id="KW-1185">Reference proteome</keyword>
<evidence type="ECO:0000313" key="2">
    <source>
        <dbReference type="Proteomes" id="UP000663623"/>
    </source>
</evidence>
<proteinExistence type="predicted"/>
<evidence type="ECO:0000313" key="1">
    <source>
        <dbReference type="EMBL" id="BCS81476.1"/>
    </source>
</evidence>